<organism evidence="1">
    <name type="scientific">viral metagenome</name>
    <dbReference type="NCBI Taxonomy" id="1070528"/>
    <lineage>
        <taxon>unclassified sequences</taxon>
        <taxon>metagenomes</taxon>
        <taxon>organismal metagenomes</taxon>
    </lineage>
</organism>
<dbReference type="AlphaFoldDB" id="A0A6M3LHY7"/>
<reference evidence="1" key="1">
    <citation type="submission" date="2020-03" db="EMBL/GenBank/DDBJ databases">
        <title>The deep terrestrial virosphere.</title>
        <authorList>
            <person name="Holmfeldt K."/>
            <person name="Nilsson E."/>
            <person name="Simone D."/>
            <person name="Lopez-Fernandez M."/>
            <person name="Wu X."/>
            <person name="de Brujin I."/>
            <person name="Lundin D."/>
            <person name="Andersson A."/>
            <person name="Bertilsson S."/>
            <person name="Dopson M."/>
        </authorList>
    </citation>
    <scope>NUCLEOTIDE SEQUENCE</scope>
    <source>
        <strain evidence="1">MM415B04034</strain>
    </source>
</reference>
<dbReference type="EMBL" id="MT143194">
    <property type="protein sequence ID" value="QJA93989.1"/>
    <property type="molecule type" value="Genomic_DNA"/>
</dbReference>
<accession>A0A6M3LHY7</accession>
<protein>
    <submittedName>
        <fullName evidence="1">Uncharacterized protein</fullName>
    </submittedName>
</protein>
<sequence length="129" mass="13412">MGAHQEITVKTLWAGVSVPAAGTTLTSDAIDMSSLSQGGYATLQYCVTGTSGASVYCAYQLSNDGVNYVYSTEGYKVAVGADGWHEDAGHGSDGRDLVRLSATLAAFMQVQVWEVNSVGANLTLALALQ</sequence>
<name>A0A6M3LHY7_9ZZZZ</name>
<proteinExistence type="predicted"/>
<evidence type="ECO:0000313" key="1">
    <source>
        <dbReference type="EMBL" id="QJA93989.1"/>
    </source>
</evidence>
<gene>
    <name evidence="1" type="ORF">MM415B04034_0002</name>
</gene>